<dbReference type="CDD" id="cd17479">
    <property type="entry name" value="MFS_MFSD6L"/>
    <property type="match status" value="1"/>
</dbReference>
<evidence type="ECO:0000259" key="7">
    <source>
        <dbReference type="Pfam" id="PF12832"/>
    </source>
</evidence>
<feature type="transmembrane region" description="Helical" evidence="6">
    <location>
        <begin position="379"/>
        <end position="401"/>
    </location>
</feature>
<reference evidence="8 9" key="1">
    <citation type="journal article" date="2021" name="Cell">
        <title>Tracing the genetic footprints of vertebrate landing in non-teleost ray-finned fishes.</title>
        <authorList>
            <person name="Bi X."/>
            <person name="Wang K."/>
            <person name="Yang L."/>
            <person name="Pan H."/>
            <person name="Jiang H."/>
            <person name="Wei Q."/>
            <person name="Fang M."/>
            <person name="Yu H."/>
            <person name="Zhu C."/>
            <person name="Cai Y."/>
            <person name="He Y."/>
            <person name="Gan X."/>
            <person name="Zeng H."/>
            <person name="Yu D."/>
            <person name="Zhu Y."/>
            <person name="Jiang H."/>
            <person name="Qiu Q."/>
            <person name="Yang H."/>
            <person name="Zhang Y.E."/>
            <person name="Wang W."/>
            <person name="Zhu M."/>
            <person name="He S."/>
            <person name="Zhang G."/>
        </authorList>
    </citation>
    <scope>NUCLEOTIDE SEQUENCE [LARGE SCALE GENOMIC DNA]</scope>
    <source>
        <strain evidence="8">Bchr_013</strain>
    </source>
</reference>
<dbReference type="GO" id="GO:0016020">
    <property type="term" value="C:membrane"/>
    <property type="evidence" value="ECO:0007669"/>
    <property type="project" value="UniProtKB-SubCell"/>
</dbReference>
<dbReference type="Gene3D" id="1.20.1250.20">
    <property type="entry name" value="MFS general substrate transporter like domains"/>
    <property type="match status" value="2"/>
</dbReference>
<keyword evidence="4 6" id="KW-1133">Transmembrane helix</keyword>
<dbReference type="OrthoDB" id="515887at2759"/>
<dbReference type="Pfam" id="PF12832">
    <property type="entry name" value="MFS_1_like"/>
    <property type="match status" value="1"/>
</dbReference>
<dbReference type="AlphaFoldDB" id="A0A8X7X6G8"/>
<feature type="transmembrane region" description="Helical" evidence="6">
    <location>
        <begin position="255"/>
        <end position="277"/>
    </location>
</feature>
<evidence type="ECO:0000256" key="5">
    <source>
        <dbReference type="ARBA" id="ARBA00023136"/>
    </source>
</evidence>
<dbReference type="InterPro" id="IPR024989">
    <property type="entry name" value="MFS_assoc_dom"/>
</dbReference>
<feature type="transmembrane region" description="Helical" evidence="6">
    <location>
        <begin position="50"/>
        <end position="71"/>
    </location>
</feature>
<dbReference type="PANTHER" id="PTHR16172:SF41">
    <property type="entry name" value="MAJOR FACILITATOR SUPERFAMILY DOMAIN-CONTAINING PROTEIN 6-LIKE"/>
    <property type="match status" value="1"/>
</dbReference>
<evidence type="ECO:0000256" key="2">
    <source>
        <dbReference type="ARBA" id="ARBA00005241"/>
    </source>
</evidence>
<feature type="transmembrane region" description="Helical" evidence="6">
    <location>
        <begin position="533"/>
        <end position="556"/>
    </location>
</feature>
<keyword evidence="5 6" id="KW-0472">Membrane</keyword>
<dbReference type="SUPFAM" id="SSF103473">
    <property type="entry name" value="MFS general substrate transporter"/>
    <property type="match status" value="1"/>
</dbReference>
<evidence type="ECO:0000256" key="4">
    <source>
        <dbReference type="ARBA" id="ARBA00022989"/>
    </source>
</evidence>
<dbReference type="InterPro" id="IPR036259">
    <property type="entry name" value="MFS_trans_sf"/>
</dbReference>
<accession>A0A8X7X6G8</accession>
<organism evidence="8 9">
    <name type="scientific">Polypterus senegalus</name>
    <name type="common">Senegal bichir</name>
    <dbReference type="NCBI Taxonomy" id="55291"/>
    <lineage>
        <taxon>Eukaryota</taxon>
        <taxon>Metazoa</taxon>
        <taxon>Chordata</taxon>
        <taxon>Craniata</taxon>
        <taxon>Vertebrata</taxon>
        <taxon>Euteleostomi</taxon>
        <taxon>Actinopterygii</taxon>
        <taxon>Polypteriformes</taxon>
        <taxon>Polypteridae</taxon>
        <taxon>Polypterus</taxon>
    </lineage>
</organism>
<feature type="non-terminal residue" evidence="8">
    <location>
        <position position="600"/>
    </location>
</feature>
<evidence type="ECO:0000256" key="6">
    <source>
        <dbReference type="SAM" id="Phobius"/>
    </source>
</evidence>
<feature type="transmembrane region" description="Helical" evidence="6">
    <location>
        <begin position="298"/>
        <end position="322"/>
    </location>
</feature>
<dbReference type="Proteomes" id="UP000886611">
    <property type="component" value="Unassembled WGS sequence"/>
</dbReference>
<dbReference type="InterPro" id="IPR051717">
    <property type="entry name" value="MFS_MFSD6"/>
</dbReference>
<feature type="transmembrane region" description="Helical" evidence="6">
    <location>
        <begin position="78"/>
        <end position="97"/>
    </location>
</feature>
<dbReference type="PANTHER" id="PTHR16172">
    <property type="entry name" value="MAJOR FACILITATOR SUPERFAMILY DOMAIN-CONTAINING PROTEIN 6-LIKE"/>
    <property type="match status" value="1"/>
</dbReference>
<gene>
    <name evidence="8" type="primary">Mfsd6lb</name>
    <name evidence="8" type="ORF">GTO96_0011487</name>
</gene>
<dbReference type="EMBL" id="JAATIS010004753">
    <property type="protein sequence ID" value="KAG2460982.1"/>
    <property type="molecule type" value="Genomic_DNA"/>
</dbReference>
<evidence type="ECO:0000313" key="8">
    <source>
        <dbReference type="EMBL" id="KAG2460982.1"/>
    </source>
</evidence>
<evidence type="ECO:0000256" key="3">
    <source>
        <dbReference type="ARBA" id="ARBA00022692"/>
    </source>
</evidence>
<feature type="non-terminal residue" evidence="8">
    <location>
        <position position="1"/>
    </location>
</feature>
<name>A0A8X7X6G8_POLSE</name>
<keyword evidence="3 6" id="KW-0812">Transmembrane</keyword>
<feature type="domain" description="Major facilitator superfamily associated" evidence="7">
    <location>
        <begin position="18"/>
        <end position="537"/>
    </location>
</feature>
<comment type="caution">
    <text evidence="8">The sequence shown here is derived from an EMBL/GenBank/DDBJ whole genome shotgun (WGS) entry which is preliminary data.</text>
</comment>
<comment type="subcellular location">
    <subcellularLocation>
        <location evidence="1">Membrane</location>
        <topology evidence="1">Multi-pass membrane protein</topology>
    </subcellularLocation>
</comment>
<evidence type="ECO:0000256" key="1">
    <source>
        <dbReference type="ARBA" id="ARBA00004141"/>
    </source>
</evidence>
<feature type="transmembrane region" description="Helical" evidence="6">
    <location>
        <begin position="413"/>
        <end position="432"/>
    </location>
</feature>
<comment type="similarity">
    <text evidence="2">Belongs to the major facilitator superfamily. MFSD6 family.</text>
</comment>
<feature type="transmembrane region" description="Helical" evidence="6">
    <location>
        <begin position="506"/>
        <end position="527"/>
    </location>
</feature>
<evidence type="ECO:0000313" key="9">
    <source>
        <dbReference type="Proteomes" id="UP000886611"/>
    </source>
</evidence>
<keyword evidence="9" id="KW-1185">Reference proteome</keyword>
<feature type="transmembrane region" description="Helical" evidence="6">
    <location>
        <begin position="444"/>
        <end position="461"/>
    </location>
</feature>
<feature type="transmembrane region" description="Helical" evidence="6">
    <location>
        <begin position="334"/>
        <end position="355"/>
    </location>
</feature>
<proteinExistence type="inferred from homology"/>
<protein>
    <submittedName>
        <fullName evidence="8">MF6LB protein</fullName>
    </submittedName>
</protein>
<sequence>MKRTRQWDVHKATVLAGLFYFVHSAAKACIFPFLTLYFRQLGLPAPHTGVIMGTKQVIYMVGAPVLSYLAGRYEKRRVLIICSLLCSIGAGLLLILVPPADREAWSKNCSSRLASPVQTSASGVTQAAVLSMTSRPQAREDNTFSADSQIAVTRPSDVITLAVVSHLLDEMPTHHLASQKAAILLEGNGNEALLKEDLSSGNYEVKNSPGNDSASQQDLQPVIYRTQRSLDSENHSKYAFTDFQSFFALDAQHQMFFLVLIVVVLWEVSTAPLEWMVDDSLFEYMDCVDAADRYDRRWMWGHVGAAYSVCGVGFLVSSLGCFLGGRVPRSAVHFYGYASLMTIALLVGAFLPAYINKKQQQQSSKGLKALELISGDGRALLYASTAFLVGAAGANIENFLFWQMQDRGSSQAYMGMSVSIALASELFMSFFGDRVLRYFGQSSVVTLGLACMSIQCLYYSFLWSPWAVLPIQILSAFSSGTLWLALRKQCDNLATPGMERSIQRVFHLLSLGLGAAVGSFASGFIVSRFSLAILYRAVSVTLLLWTTIFASLQIWLPHKKKMNYSRLLAMDNSERSDSDTDQERDWLVKAMKDERGGIGR</sequence>
<feature type="transmembrane region" description="Helical" evidence="6">
    <location>
        <begin position="467"/>
        <end position="486"/>
    </location>
</feature>
<feature type="transmembrane region" description="Helical" evidence="6">
    <location>
        <begin position="12"/>
        <end position="38"/>
    </location>
</feature>